<dbReference type="AlphaFoldDB" id="A0A9P7JLE2"/>
<proteinExistence type="predicted"/>
<dbReference type="Proteomes" id="UP000823399">
    <property type="component" value="Unassembled WGS sequence"/>
</dbReference>
<gene>
    <name evidence="1" type="ORF">F5147DRAFT_660144</name>
</gene>
<name>A0A9P7JLE2_9AGAM</name>
<dbReference type="EMBL" id="JABBWM010000268">
    <property type="protein sequence ID" value="KAG2083571.1"/>
    <property type="molecule type" value="Genomic_DNA"/>
</dbReference>
<accession>A0A9P7JLE2</accession>
<comment type="caution">
    <text evidence="1">The sequence shown here is derived from an EMBL/GenBank/DDBJ whole genome shotgun (WGS) entry which is preliminary data.</text>
</comment>
<evidence type="ECO:0000313" key="1">
    <source>
        <dbReference type="EMBL" id="KAG2083571.1"/>
    </source>
</evidence>
<dbReference type="RefSeq" id="XP_041284428.1">
    <property type="nucleotide sequence ID" value="XM_041434653.1"/>
</dbReference>
<evidence type="ECO:0000313" key="2">
    <source>
        <dbReference type="Proteomes" id="UP000823399"/>
    </source>
</evidence>
<dbReference type="GeneID" id="64696912"/>
<organism evidence="1 2">
    <name type="scientific">Suillus discolor</name>
    <dbReference type="NCBI Taxonomy" id="1912936"/>
    <lineage>
        <taxon>Eukaryota</taxon>
        <taxon>Fungi</taxon>
        <taxon>Dikarya</taxon>
        <taxon>Basidiomycota</taxon>
        <taxon>Agaricomycotina</taxon>
        <taxon>Agaricomycetes</taxon>
        <taxon>Agaricomycetidae</taxon>
        <taxon>Boletales</taxon>
        <taxon>Suillineae</taxon>
        <taxon>Suillaceae</taxon>
        <taxon>Suillus</taxon>
    </lineage>
</organism>
<protein>
    <submittedName>
        <fullName evidence="1">Uncharacterized protein</fullName>
    </submittedName>
</protein>
<reference evidence="1" key="1">
    <citation type="journal article" date="2020" name="New Phytol.">
        <title>Comparative genomics reveals dynamic genome evolution in host specialist ectomycorrhizal fungi.</title>
        <authorList>
            <person name="Lofgren L.A."/>
            <person name="Nguyen N.H."/>
            <person name="Vilgalys R."/>
            <person name="Ruytinx J."/>
            <person name="Liao H.L."/>
            <person name="Branco S."/>
            <person name="Kuo A."/>
            <person name="LaButti K."/>
            <person name="Lipzen A."/>
            <person name="Andreopoulos W."/>
            <person name="Pangilinan J."/>
            <person name="Riley R."/>
            <person name="Hundley H."/>
            <person name="Na H."/>
            <person name="Barry K."/>
            <person name="Grigoriev I.V."/>
            <person name="Stajich J.E."/>
            <person name="Kennedy P.G."/>
        </authorList>
    </citation>
    <scope>NUCLEOTIDE SEQUENCE</scope>
    <source>
        <strain evidence="1">FC423</strain>
    </source>
</reference>
<dbReference type="OrthoDB" id="3165318at2759"/>
<sequence>MSPRSFVKNLTFQSNDLGQAQTILVYFPPPDFVNKGDIMPTPVLYLSDIGSLRSLRVYITSDYEETDIVRNQVDTPAMWTQDLTNACPEHDLEPPARPETLNTCFSRARAVNGNTISAETSVNIINTMMQSGEKTLTEANDVYRFSVSLASAYFISTTDEYLV</sequence>
<keyword evidence="2" id="KW-1185">Reference proteome</keyword>